<dbReference type="PIRSF" id="PIRSF500154">
    <property type="entry name" value="RPB6"/>
    <property type="match status" value="1"/>
</dbReference>
<feature type="region of interest" description="Disordered" evidence="6">
    <location>
        <begin position="1"/>
        <end position="24"/>
    </location>
</feature>
<keyword evidence="2" id="KW-0240">DNA-directed RNA polymerase</keyword>
<name>A0A6A4HS68_9AGAR</name>
<dbReference type="GO" id="GO:0006366">
    <property type="term" value="P:transcription by RNA polymerase II"/>
    <property type="evidence" value="ECO:0007669"/>
    <property type="project" value="TreeGrafter"/>
</dbReference>
<dbReference type="InterPro" id="IPR028363">
    <property type="entry name" value="RPB6"/>
</dbReference>
<evidence type="ECO:0000256" key="3">
    <source>
        <dbReference type="ARBA" id="ARBA00023163"/>
    </source>
</evidence>
<keyword evidence="4" id="KW-0539">Nucleus</keyword>
<dbReference type="InterPro" id="IPR006111">
    <property type="entry name" value="Rpo6/Rpb6"/>
</dbReference>
<dbReference type="GO" id="GO:0003899">
    <property type="term" value="F:DNA-directed RNA polymerase activity"/>
    <property type="evidence" value="ECO:0007669"/>
    <property type="project" value="InterPro"/>
</dbReference>
<dbReference type="Proteomes" id="UP000799118">
    <property type="component" value="Unassembled WGS sequence"/>
</dbReference>
<dbReference type="NCBIfam" id="NF002207">
    <property type="entry name" value="PRK01099.1-2"/>
    <property type="match status" value="1"/>
</dbReference>
<dbReference type="SUPFAM" id="SSF63562">
    <property type="entry name" value="RPB6/omega subunit-like"/>
    <property type="match status" value="1"/>
</dbReference>
<dbReference type="PANTHER" id="PTHR47227:SF5">
    <property type="entry name" value="DNA-DIRECTED RNA POLYMERASES I, II, AND III SUBUNIT RPABC2"/>
    <property type="match status" value="1"/>
</dbReference>
<keyword evidence="8" id="KW-1185">Reference proteome</keyword>
<feature type="region of interest" description="Disordered" evidence="6">
    <location>
        <begin position="61"/>
        <end position="92"/>
    </location>
</feature>
<organism evidence="7 8">
    <name type="scientific">Gymnopus androsaceus JB14</name>
    <dbReference type="NCBI Taxonomy" id="1447944"/>
    <lineage>
        <taxon>Eukaryota</taxon>
        <taxon>Fungi</taxon>
        <taxon>Dikarya</taxon>
        <taxon>Basidiomycota</taxon>
        <taxon>Agaricomycotina</taxon>
        <taxon>Agaricomycetes</taxon>
        <taxon>Agaricomycetidae</taxon>
        <taxon>Agaricales</taxon>
        <taxon>Marasmiineae</taxon>
        <taxon>Omphalotaceae</taxon>
        <taxon>Gymnopus</taxon>
    </lineage>
</organism>
<evidence type="ECO:0000256" key="4">
    <source>
        <dbReference type="ARBA" id="ARBA00023242"/>
    </source>
</evidence>
<evidence type="ECO:0000313" key="7">
    <source>
        <dbReference type="EMBL" id="KAE9400560.1"/>
    </source>
</evidence>
<dbReference type="Pfam" id="PF01192">
    <property type="entry name" value="RNA_pol_Rpb6"/>
    <property type="match status" value="1"/>
</dbReference>
<comment type="subcellular location">
    <subcellularLocation>
        <location evidence="1">Nucleus</location>
    </subcellularLocation>
</comment>
<proteinExistence type="inferred from homology"/>
<evidence type="ECO:0000256" key="6">
    <source>
        <dbReference type="SAM" id="MobiDB-lite"/>
    </source>
</evidence>
<evidence type="ECO:0000256" key="2">
    <source>
        <dbReference type="ARBA" id="ARBA00022478"/>
    </source>
</evidence>
<evidence type="ECO:0000313" key="8">
    <source>
        <dbReference type="Proteomes" id="UP000799118"/>
    </source>
</evidence>
<dbReference type="GO" id="GO:0005736">
    <property type="term" value="C:RNA polymerase I complex"/>
    <property type="evidence" value="ECO:0007669"/>
    <property type="project" value="TreeGrafter"/>
</dbReference>
<dbReference type="GO" id="GO:0005665">
    <property type="term" value="C:RNA polymerase II, core complex"/>
    <property type="evidence" value="ECO:0007669"/>
    <property type="project" value="InterPro"/>
</dbReference>
<dbReference type="InterPro" id="IPR006110">
    <property type="entry name" value="Pol_omega/Rpo6/RPB6"/>
</dbReference>
<dbReference type="PIRSF" id="PIRSF000778">
    <property type="entry name" value="RpoK/RPB6"/>
    <property type="match status" value="1"/>
</dbReference>
<dbReference type="SMART" id="SM01409">
    <property type="entry name" value="RNA_pol_Rpb6"/>
    <property type="match status" value="1"/>
</dbReference>
<dbReference type="GO" id="GO:0005666">
    <property type="term" value="C:RNA polymerase III complex"/>
    <property type="evidence" value="ECO:0007669"/>
    <property type="project" value="TreeGrafter"/>
</dbReference>
<accession>A0A6A4HS68</accession>
<dbReference type="PROSITE" id="PS01111">
    <property type="entry name" value="RNA_POL_K_14KD"/>
    <property type="match status" value="1"/>
</dbReference>
<dbReference type="NCBIfam" id="NF002208">
    <property type="entry name" value="PRK01099.1-3"/>
    <property type="match status" value="1"/>
</dbReference>
<dbReference type="OrthoDB" id="259769at2759"/>
<sequence length="164" mass="17710">MSDDEYGGGGGRDDFDFDGPGYAEGQFADDAYDLLAAETEGAAEDGVDATQVNGVNGVEHDQEMANGEEQPVPASGAGMAGERQPNKDRITTPYLTKYERARILGTRALQISMNAPVLVPLDGETDALQIAIKELSQRKIPLIIRRYLPDGSFEDWSVSELITD</sequence>
<evidence type="ECO:0000256" key="5">
    <source>
        <dbReference type="ARBA" id="ARBA00025773"/>
    </source>
</evidence>
<dbReference type="GO" id="GO:0042797">
    <property type="term" value="P:tRNA transcription by RNA polymerase III"/>
    <property type="evidence" value="ECO:0007669"/>
    <property type="project" value="TreeGrafter"/>
</dbReference>
<evidence type="ECO:0000256" key="1">
    <source>
        <dbReference type="ARBA" id="ARBA00004123"/>
    </source>
</evidence>
<dbReference type="GO" id="GO:0006360">
    <property type="term" value="P:transcription by RNA polymerase I"/>
    <property type="evidence" value="ECO:0007669"/>
    <property type="project" value="TreeGrafter"/>
</dbReference>
<gene>
    <name evidence="7" type="ORF">BT96DRAFT_857283</name>
</gene>
<dbReference type="EMBL" id="ML769455">
    <property type="protein sequence ID" value="KAE9400560.1"/>
    <property type="molecule type" value="Genomic_DNA"/>
</dbReference>
<dbReference type="InterPro" id="IPR020708">
    <property type="entry name" value="DNA-dir_RNA_polK_14-18kDa_CS"/>
</dbReference>
<protein>
    <submittedName>
        <fullName evidence="7">RNA polymerase Rpb6</fullName>
    </submittedName>
</protein>
<dbReference type="Gene3D" id="3.90.940.10">
    <property type="match status" value="1"/>
</dbReference>
<dbReference type="GO" id="GO:0003677">
    <property type="term" value="F:DNA binding"/>
    <property type="evidence" value="ECO:0007669"/>
    <property type="project" value="InterPro"/>
</dbReference>
<dbReference type="InterPro" id="IPR036161">
    <property type="entry name" value="RPB6/omega-like_sf"/>
</dbReference>
<reference evidence="7" key="1">
    <citation type="journal article" date="2019" name="Environ. Microbiol.">
        <title>Fungal ecological strategies reflected in gene transcription - a case study of two litter decomposers.</title>
        <authorList>
            <person name="Barbi F."/>
            <person name="Kohler A."/>
            <person name="Barry K."/>
            <person name="Baskaran P."/>
            <person name="Daum C."/>
            <person name="Fauchery L."/>
            <person name="Ihrmark K."/>
            <person name="Kuo A."/>
            <person name="LaButti K."/>
            <person name="Lipzen A."/>
            <person name="Morin E."/>
            <person name="Grigoriev I.V."/>
            <person name="Henrissat B."/>
            <person name="Lindahl B."/>
            <person name="Martin F."/>
        </authorList>
    </citation>
    <scope>NUCLEOTIDE SEQUENCE</scope>
    <source>
        <strain evidence="7">JB14</strain>
    </source>
</reference>
<dbReference type="PANTHER" id="PTHR47227">
    <property type="entry name" value="DNA-DIRECTED RNA POLYMERASE SUBUNIT K"/>
    <property type="match status" value="1"/>
</dbReference>
<dbReference type="AlphaFoldDB" id="A0A6A4HS68"/>
<comment type="similarity">
    <text evidence="5">Belongs to the archaeal Rpo6/eukaryotic RPB6 RNA polymerase subunit family.</text>
</comment>
<keyword evidence="3" id="KW-0804">Transcription</keyword>